<accession>A0A1H5X1V9</accession>
<dbReference type="EMBL" id="FNUL01000020">
    <property type="protein sequence ID" value="SEG05226.1"/>
    <property type="molecule type" value="Genomic_DNA"/>
</dbReference>
<evidence type="ECO:0000256" key="1">
    <source>
        <dbReference type="ARBA" id="ARBA00022630"/>
    </source>
</evidence>
<sequence length="217" mass="24890">MKTIIFNGSPRKNWNTAMLLKEAEKGAREAGSETEYIDLYDLQFTGCRSCMACKRKDGERCKCFWKDDLSSVIDRIFQADSLIIGSPIYLGEITSQVHALIERLHFCALSYDDYSNYFKGKVNVGIILTMNASKAYFEQSYLGKAKEVEQIFRALNGNVEVYAACDTLQVNDYSKFNMAGFSEEHKKEMREKQFPVDLEEAFRLGKRLARSIAWGMR</sequence>
<proteinExistence type="predicted"/>
<organism evidence="4 5">
    <name type="scientific">Lachnospira multipara</name>
    <dbReference type="NCBI Taxonomy" id="28051"/>
    <lineage>
        <taxon>Bacteria</taxon>
        <taxon>Bacillati</taxon>
        <taxon>Bacillota</taxon>
        <taxon>Clostridia</taxon>
        <taxon>Lachnospirales</taxon>
        <taxon>Lachnospiraceae</taxon>
        <taxon>Lachnospira</taxon>
    </lineage>
</organism>
<dbReference type="InterPro" id="IPR005025">
    <property type="entry name" value="FMN_Rdtase-like_dom"/>
</dbReference>
<dbReference type="Gene3D" id="3.40.50.360">
    <property type="match status" value="1"/>
</dbReference>
<feature type="domain" description="NADPH-dependent FMN reductase-like" evidence="3">
    <location>
        <begin position="1"/>
        <end position="125"/>
    </location>
</feature>
<dbReference type="Proteomes" id="UP000236726">
    <property type="component" value="Unassembled WGS sequence"/>
</dbReference>
<reference evidence="4 5" key="1">
    <citation type="submission" date="2016-10" db="EMBL/GenBank/DDBJ databases">
        <authorList>
            <person name="de Groot N.N."/>
        </authorList>
    </citation>
    <scope>NUCLEOTIDE SEQUENCE [LARGE SCALE GENOMIC DNA]</scope>
    <source>
        <strain evidence="4 5">D15d</strain>
    </source>
</reference>
<evidence type="ECO:0000256" key="2">
    <source>
        <dbReference type="ARBA" id="ARBA00022643"/>
    </source>
</evidence>
<evidence type="ECO:0000313" key="5">
    <source>
        <dbReference type="Proteomes" id="UP000236726"/>
    </source>
</evidence>
<keyword evidence="2" id="KW-0288">FMN</keyword>
<protein>
    <submittedName>
        <fullName evidence="4">Multimeric flavodoxin WrbA</fullName>
    </submittedName>
</protein>
<dbReference type="AlphaFoldDB" id="A0A1H5X1V9"/>
<evidence type="ECO:0000313" key="4">
    <source>
        <dbReference type="EMBL" id="SEG05226.1"/>
    </source>
</evidence>
<dbReference type="PANTHER" id="PTHR43278:SF2">
    <property type="entry name" value="IRON-SULFUR FLAVOPROTEIN"/>
    <property type="match status" value="1"/>
</dbReference>
<dbReference type="InterPro" id="IPR051796">
    <property type="entry name" value="ISF_SsuE-like"/>
</dbReference>
<dbReference type="InterPro" id="IPR029039">
    <property type="entry name" value="Flavoprotein-like_sf"/>
</dbReference>
<evidence type="ECO:0000259" key="3">
    <source>
        <dbReference type="Pfam" id="PF03358"/>
    </source>
</evidence>
<dbReference type="RefSeq" id="WP_103953484.1">
    <property type="nucleotide sequence ID" value="NZ_FNUL01000020.1"/>
</dbReference>
<gene>
    <name evidence="4" type="ORF">SAMN05216537_12025</name>
</gene>
<dbReference type="SUPFAM" id="SSF52218">
    <property type="entry name" value="Flavoproteins"/>
    <property type="match status" value="1"/>
</dbReference>
<keyword evidence="5" id="KW-1185">Reference proteome</keyword>
<name>A0A1H5X1V9_9FIRM</name>
<dbReference type="GO" id="GO:0016491">
    <property type="term" value="F:oxidoreductase activity"/>
    <property type="evidence" value="ECO:0007669"/>
    <property type="project" value="InterPro"/>
</dbReference>
<keyword evidence="1" id="KW-0285">Flavoprotein</keyword>
<dbReference type="PANTHER" id="PTHR43278">
    <property type="entry name" value="NAD(P)H-DEPENDENT FMN-CONTAINING OXIDOREDUCTASE YWQN-RELATED"/>
    <property type="match status" value="1"/>
</dbReference>
<dbReference type="Pfam" id="PF03358">
    <property type="entry name" value="FMN_red"/>
    <property type="match status" value="1"/>
</dbReference>